<evidence type="ECO:0000313" key="4">
    <source>
        <dbReference type="EMBL" id="CAE6472579.1"/>
    </source>
</evidence>
<protein>
    <recommendedName>
        <fullName evidence="3">Peptidase C14 caspase domain-containing protein</fullName>
    </recommendedName>
</protein>
<dbReference type="GO" id="GO:0004197">
    <property type="term" value="F:cysteine-type endopeptidase activity"/>
    <property type="evidence" value="ECO:0007669"/>
    <property type="project" value="InterPro"/>
</dbReference>
<feature type="compositionally biased region" description="Basic and acidic residues" evidence="2">
    <location>
        <begin position="81"/>
        <end position="94"/>
    </location>
</feature>
<comment type="caution">
    <text evidence="4">The sequence shown here is derived from an EMBL/GenBank/DDBJ whole genome shotgun (WGS) entry which is preliminary data.</text>
</comment>
<comment type="similarity">
    <text evidence="1">Belongs to the peptidase C14B family.</text>
</comment>
<name>A0A8H3GWZ2_9AGAM</name>
<reference evidence="4" key="1">
    <citation type="submission" date="2021-01" db="EMBL/GenBank/DDBJ databases">
        <authorList>
            <person name="Kaushik A."/>
        </authorList>
    </citation>
    <scope>NUCLEOTIDE SEQUENCE</scope>
    <source>
        <strain evidence="4">AG6-10EEA</strain>
    </source>
</reference>
<feature type="region of interest" description="Disordered" evidence="2">
    <location>
        <begin position="13"/>
        <end position="129"/>
    </location>
</feature>
<evidence type="ECO:0000256" key="1">
    <source>
        <dbReference type="ARBA" id="ARBA00009005"/>
    </source>
</evidence>
<dbReference type="Gene3D" id="3.40.50.12660">
    <property type="match status" value="1"/>
</dbReference>
<accession>A0A8H3GWZ2</accession>
<feature type="domain" description="Peptidase C14 caspase" evidence="3">
    <location>
        <begin position="128"/>
        <end position="423"/>
    </location>
</feature>
<organism evidence="4 5">
    <name type="scientific">Rhizoctonia solani</name>
    <dbReference type="NCBI Taxonomy" id="456999"/>
    <lineage>
        <taxon>Eukaryota</taxon>
        <taxon>Fungi</taxon>
        <taxon>Dikarya</taxon>
        <taxon>Basidiomycota</taxon>
        <taxon>Agaricomycotina</taxon>
        <taxon>Agaricomycetes</taxon>
        <taxon>Cantharellales</taxon>
        <taxon>Ceratobasidiaceae</taxon>
        <taxon>Rhizoctonia</taxon>
    </lineage>
</organism>
<sequence>MGLKKFLRRLLPSKWSSKTGAGRPTDSSPVSLPTQTSTLPRSALLDDNTQCPVTSGSTTSTSTPKDGIFDNAPEEVSSDEEAFRDAPENFEDIKPQASPTSPSTAQVQADSAQSTGSVPASAPRSPQKKALLTGLNYKQCDKEKRLRHATSDAQRFATALTKLGYSSENTRVVTDEDQASASREYLLECMDWLVSGASEGDRLFFMFSGHCLFPHGEKEPYLLAADMEPISRSTFHERLISKVPAGAELNVVLDCCHAAGMVQLKYRVGQMVPELAASPIRSVPHYGSLHGLDGPRGPALSVQTTPVMINRTPVGTPTNTVPRRGARGGIAAAQPLASAPVASSTEATGFSPAAGKQLDPAQRRRPVVQGPPLVQFQERKNGFVTPAGKVIVWAGTGERLKAFEASGGVESGIVTSAFCGALECHDSPVTRGALWKSLVGVISEENRCRRERDAKKPNSHNIPPNTRLQLAELWVSQDEPLSSPSPILNQAVDCPWKPYEATA</sequence>
<dbReference type="GO" id="GO:0005737">
    <property type="term" value="C:cytoplasm"/>
    <property type="evidence" value="ECO:0007669"/>
    <property type="project" value="TreeGrafter"/>
</dbReference>
<dbReference type="Pfam" id="PF00656">
    <property type="entry name" value="Peptidase_C14"/>
    <property type="match status" value="1"/>
</dbReference>
<dbReference type="InterPro" id="IPR050452">
    <property type="entry name" value="Metacaspase"/>
</dbReference>
<dbReference type="PANTHER" id="PTHR48104:SF30">
    <property type="entry name" value="METACASPASE-1"/>
    <property type="match status" value="1"/>
</dbReference>
<evidence type="ECO:0000259" key="3">
    <source>
        <dbReference type="Pfam" id="PF00656"/>
    </source>
</evidence>
<dbReference type="Proteomes" id="UP000663853">
    <property type="component" value="Unassembled WGS sequence"/>
</dbReference>
<dbReference type="OrthoDB" id="10261384at2759"/>
<gene>
    <name evidence="4" type="ORF">RDB_LOCUS76628</name>
</gene>
<feature type="compositionally biased region" description="Low complexity" evidence="2">
    <location>
        <begin position="54"/>
        <end position="63"/>
    </location>
</feature>
<evidence type="ECO:0000313" key="5">
    <source>
        <dbReference type="Proteomes" id="UP000663853"/>
    </source>
</evidence>
<dbReference type="EMBL" id="CAJMXA010001908">
    <property type="protein sequence ID" value="CAE6472579.1"/>
    <property type="molecule type" value="Genomic_DNA"/>
</dbReference>
<dbReference type="PANTHER" id="PTHR48104">
    <property type="entry name" value="METACASPASE-4"/>
    <property type="match status" value="1"/>
</dbReference>
<feature type="compositionally biased region" description="Polar residues" evidence="2">
    <location>
        <begin position="97"/>
        <end position="118"/>
    </location>
</feature>
<feature type="compositionally biased region" description="Polar residues" evidence="2">
    <location>
        <begin position="14"/>
        <end position="40"/>
    </location>
</feature>
<proteinExistence type="inferred from homology"/>
<evidence type="ECO:0000256" key="2">
    <source>
        <dbReference type="SAM" id="MobiDB-lite"/>
    </source>
</evidence>
<dbReference type="AlphaFoldDB" id="A0A8H3GWZ2"/>
<dbReference type="GO" id="GO:0006508">
    <property type="term" value="P:proteolysis"/>
    <property type="evidence" value="ECO:0007669"/>
    <property type="project" value="InterPro"/>
</dbReference>
<dbReference type="InterPro" id="IPR011600">
    <property type="entry name" value="Pept_C14_caspase"/>
</dbReference>